<feature type="non-terminal residue" evidence="2">
    <location>
        <position position="1"/>
    </location>
</feature>
<evidence type="ECO:0000256" key="1">
    <source>
        <dbReference type="SAM" id="MobiDB-lite"/>
    </source>
</evidence>
<gene>
    <name evidence="2" type="primary">ORF220794</name>
</gene>
<feature type="compositionally biased region" description="Basic and acidic residues" evidence="1">
    <location>
        <begin position="59"/>
        <end position="69"/>
    </location>
</feature>
<dbReference type="AlphaFoldDB" id="A0A0B7C1Y9"/>
<feature type="compositionally biased region" description="Low complexity" evidence="1">
    <location>
        <begin position="72"/>
        <end position="89"/>
    </location>
</feature>
<feature type="compositionally biased region" description="Polar residues" evidence="1">
    <location>
        <begin position="36"/>
        <end position="57"/>
    </location>
</feature>
<feature type="non-terminal residue" evidence="2">
    <location>
        <position position="100"/>
    </location>
</feature>
<proteinExistence type="predicted"/>
<sequence length="100" mass="11011">NSPQENSYSVQTLKRDTKTTSVINQYHHHTPPQLKQPKQVNSSSETLPSKTNLNLSFPNKEESTQKQEKTLSSPSSSLPSPASSTSPISYAIFNVNQHGS</sequence>
<protein>
    <submittedName>
        <fullName evidence="2">Uncharacterized protein</fullName>
    </submittedName>
</protein>
<name>A0A0B7C1Y9_9EUPU</name>
<accession>A0A0B7C1Y9</accession>
<feature type="region of interest" description="Disordered" evidence="1">
    <location>
        <begin position="1"/>
        <end position="100"/>
    </location>
</feature>
<reference evidence="2" key="1">
    <citation type="submission" date="2014-12" db="EMBL/GenBank/DDBJ databases">
        <title>Insight into the proteome of Arion vulgaris.</title>
        <authorList>
            <person name="Aradska J."/>
            <person name="Bulat T."/>
            <person name="Smidak R."/>
            <person name="Sarate P."/>
            <person name="Gangsoo J."/>
            <person name="Sialana F."/>
            <person name="Bilban M."/>
            <person name="Lubec G."/>
        </authorList>
    </citation>
    <scope>NUCLEOTIDE SEQUENCE</scope>
    <source>
        <tissue evidence="2">Skin</tissue>
    </source>
</reference>
<organism evidence="2">
    <name type="scientific">Arion vulgaris</name>
    <dbReference type="NCBI Taxonomy" id="1028688"/>
    <lineage>
        <taxon>Eukaryota</taxon>
        <taxon>Metazoa</taxon>
        <taxon>Spiralia</taxon>
        <taxon>Lophotrochozoa</taxon>
        <taxon>Mollusca</taxon>
        <taxon>Gastropoda</taxon>
        <taxon>Heterobranchia</taxon>
        <taxon>Euthyneura</taxon>
        <taxon>Panpulmonata</taxon>
        <taxon>Eupulmonata</taxon>
        <taxon>Stylommatophora</taxon>
        <taxon>Helicina</taxon>
        <taxon>Arionoidea</taxon>
        <taxon>Arionidae</taxon>
        <taxon>Arion</taxon>
    </lineage>
</organism>
<dbReference type="EMBL" id="HACG01052367">
    <property type="protein sequence ID" value="CEK99238.1"/>
    <property type="molecule type" value="Transcribed_RNA"/>
</dbReference>
<feature type="compositionally biased region" description="Polar residues" evidence="1">
    <location>
        <begin position="1"/>
        <end position="12"/>
    </location>
</feature>
<evidence type="ECO:0000313" key="2">
    <source>
        <dbReference type="EMBL" id="CEK99238.1"/>
    </source>
</evidence>